<dbReference type="InterPro" id="IPR011129">
    <property type="entry name" value="CSD"/>
</dbReference>
<dbReference type="Proteomes" id="UP001595616">
    <property type="component" value="Unassembled WGS sequence"/>
</dbReference>
<accession>A0ABV7YUU5</accession>
<evidence type="ECO:0000313" key="4">
    <source>
        <dbReference type="Proteomes" id="UP001595616"/>
    </source>
</evidence>
<dbReference type="InterPro" id="IPR012340">
    <property type="entry name" value="NA-bd_OB-fold"/>
</dbReference>
<evidence type="ECO:0000259" key="2">
    <source>
        <dbReference type="PROSITE" id="PS51857"/>
    </source>
</evidence>
<dbReference type="Gene3D" id="2.40.50.140">
    <property type="entry name" value="Nucleic acid-binding proteins"/>
    <property type="match status" value="1"/>
</dbReference>
<keyword evidence="4" id="KW-1185">Reference proteome</keyword>
<protein>
    <submittedName>
        <fullName evidence="3">Cold-shock protein</fullName>
    </submittedName>
</protein>
<dbReference type="RefSeq" id="WP_379837119.1">
    <property type="nucleotide sequence ID" value="NZ_JBHRYQ010000001.1"/>
</dbReference>
<dbReference type="Pfam" id="PF00313">
    <property type="entry name" value="CSD"/>
    <property type="match status" value="1"/>
</dbReference>
<feature type="compositionally biased region" description="Basic residues" evidence="1">
    <location>
        <begin position="13"/>
        <end position="22"/>
    </location>
</feature>
<dbReference type="InterPro" id="IPR002059">
    <property type="entry name" value="CSP_DNA-bd"/>
</dbReference>
<dbReference type="PROSITE" id="PS51857">
    <property type="entry name" value="CSD_2"/>
    <property type="match status" value="1"/>
</dbReference>
<reference evidence="4" key="1">
    <citation type="journal article" date="2019" name="Int. J. Syst. Evol. Microbiol.">
        <title>The Global Catalogue of Microorganisms (GCM) 10K type strain sequencing project: providing services to taxonomists for standard genome sequencing and annotation.</title>
        <authorList>
            <consortium name="The Broad Institute Genomics Platform"/>
            <consortium name="The Broad Institute Genome Sequencing Center for Infectious Disease"/>
            <person name="Wu L."/>
            <person name="Ma J."/>
        </authorList>
    </citation>
    <scope>NUCLEOTIDE SEQUENCE [LARGE SCALE GENOMIC DNA]</scope>
    <source>
        <strain evidence="4">CECT 7956</strain>
    </source>
</reference>
<organism evidence="3 4">
    <name type="scientific">Lacihabitans lacunae</name>
    <dbReference type="NCBI Taxonomy" id="1028214"/>
    <lineage>
        <taxon>Bacteria</taxon>
        <taxon>Pseudomonadati</taxon>
        <taxon>Bacteroidota</taxon>
        <taxon>Cytophagia</taxon>
        <taxon>Cytophagales</taxon>
        <taxon>Leadbetterellaceae</taxon>
        <taxon>Lacihabitans</taxon>
    </lineage>
</organism>
<evidence type="ECO:0000256" key="1">
    <source>
        <dbReference type="SAM" id="MobiDB-lite"/>
    </source>
</evidence>
<feature type="region of interest" description="Disordered" evidence="1">
    <location>
        <begin position="1"/>
        <end position="36"/>
    </location>
</feature>
<comment type="caution">
    <text evidence="3">The sequence shown here is derived from an EMBL/GenBank/DDBJ whole genome shotgun (WGS) entry which is preliminary data.</text>
</comment>
<dbReference type="CDD" id="cd04458">
    <property type="entry name" value="CSP_CDS"/>
    <property type="match status" value="1"/>
</dbReference>
<dbReference type="PRINTS" id="PR00050">
    <property type="entry name" value="COLDSHOCK"/>
</dbReference>
<name>A0ABV7YUU5_9BACT</name>
<dbReference type="EMBL" id="JBHRYQ010000001">
    <property type="protein sequence ID" value="MFC3810740.1"/>
    <property type="molecule type" value="Genomic_DNA"/>
</dbReference>
<gene>
    <name evidence="3" type="ORF">ACFOOI_08745</name>
</gene>
<sequence length="151" mass="17467">MGRSQETFNKKEVRSKKEKKRKDKEQKRLEKKDMETTSKLEDMLIYVDEMGNLTETPPDPTQKRKVKLSDIEISVPKKDSLEEEDPTRKGVITHFNDSKGYGFIKDSENQNSVFFHVNNTLEEVKENNMVTFEIEMGPKGATGVKVKPIRS</sequence>
<dbReference type="SUPFAM" id="SSF50249">
    <property type="entry name" value="Nucleic acid-binding proteins"/>
    <property type="match status" value="1"/>
</dbReference>
<feature type="compositionally biased region" description="Basic and acidic residues" evidence="1">
    <location>
        <begin position="23"/>
        <end position="36"/>
    </location>
</feature>
<dbReference type="SMART" id="SM00357">
    <property type="entry name" value="CSP"/>
    <property type="match status" value="1"/>
</dbReference>
<evidence type="ECO:0000313" key="3">
    <source>
        <dbReference type="EMBL" id="MFC3810740.1"/>
    </source>
</evidence>
<feature type="domain" description="CSD" evidence="2">
    <location>
        <begin position="87"/>
        <end position="148"/>
    </location>
</feature>
<proteinExistence type="predicted"/>